<dbReference type="Proteomes" id="UP000243975">
    <property type="component" value="Unassembled WGS sequence"/>
</dbReference>
<dbReference type="Gene3D" id="2.160.20.10">
    <property type="entry name" value="Single-stranded right-handed beta-helix, Pectin lyase-like"/>
    <property type="match status" value="1"/>
</dbReference>
<keyword evidence="2" id="KW-1185">Reference proteome</keyword>
<dbReference type="SUPFAM" id="SSF51126">
    <property type="entry name" value="Pectin lyase-like"/>
    <property type="match status" value="1"/>
</dbReference>
<dbReference type="EMBL" id="LEKV01000971">
    <property type="protein sequence ID" value="KVI10973.1"/>
    <property type="molecule type" value="Genomic_DNA"/>
</dbReference>
<reference evidence="1 2" key="1">
    <citation type="journal article" date="2016" name="Sci. Rep.">
        <title>The genome sequence of the outbreeding globe artichoke constructed de novo incorporating a phase-aware low-pass sequencing strategy of F1 progeny.</title>
        <authorList>
            <person name="Scaglione D."/>
            <person name="Reyes-Chin-Wo S."/>
            <person name="Acquadro A."/>
            <person name="Froenicke L."/>
            <person name="Portis E."/>
            <person name="Beitel C."/>
            <person name="Tirone M."/>
            <person name="Mauro R."/>
            <person name="Lo Monaco A."/>
            <person name="Mauromicale G."/>
            <person name="Faccioli P."/>
            <person name="Cattivelli L."/>
            <person name="Rieseberg L."/>
            <person name="Michelmore R."/>
            <person name="Lanteri S."/>
        </authorList>
    </citation>
    <scope>NUCLEOTIDE SEQUENCE [LARGE SCALE GENOMIC DNA]</scope>
    <source>
        <strain evidence="1">2C</strain>
    </source>
</reference>
<proteinExistence type="predicted"/>
<comment type="caution">
    <text evidence="1">The sequence shown here is derived from an EMBL/GenBank/DDBJ whole genome shotgun (WGS) entry which is preliminary data.</text>
</comment>
<accession>A0A103YKY2</accession>
<dbReference type="InterPro" id="IPR011050">
    <property type="entry name" value="Pectin_lyase_fold/virulence"/>
</dbReference>
<keyword evidence="1" id="KW-0456">Lyase</keyword>
<sequence>MAAWKEACAVESATLLVPSGCSFMITSTIFSRPCKSGIVFQIDGVVMPPAGPDCWPKKDSNNNKQWLV</sequence>
<dbReference type="InterPro" id="IPR012334">
    <property type="entry name" value="Pectin_lyas_fold"/>
</dbReference>
<protein>
    <submittedName>
        <fullName evidence="1">Pectin lyase fold</fullName>
    </submittedName>
</protein>
<dbReference type="GO" id="GO:0016829">
    <property type="term" value="F:lyase activity"/>
    <property type="evidence" value="ECO:0007669"/>
    <property type="project" value="UniProtKB-KW"/>
</dbReference>
<gene>
    <name evidence="1" type="ORF">Ccrd_010637</name>
</gene>
<evidence type="ECO:0000313" key="2">
    <source>
        <dbReference type="Proteomes" id="UP000243975"/>
    </source>
</evidence>
<evidence type="ECO:0000313" key="1">
    <source>
        <dbReference type="EMBL" id="KVI10973.1"/>
    </source>
</evidence>
<name>A0A103YKY2_CYNCS</name>
<dbReference type="Gramene" id="KVI10973">
    <property type="protein sequence ID" value="KVI10973"/>
    <property type="gene ID" value="Ccrd_010637"/>
</dbReference>
<dbReference type="AlphaFoldDB" id="A0A103YKY2"/>
<organism evidence="1 2">
    <name type="scientific">Cynara cardunculus var. scolymus</name>
    <name type="common">Globe artichoke</name>
    <name type="synonym">Cynara scolymus</name>
    <dbReference type="NCBI Taxonomy" id="59895"/>
    <lineage>
        <taxon>Eukaryota</taxon>
        <taxon>Viridiplantae</taxon>
        <taxon>Streptophyta</taxon>
        <taxon>Embryophyta</taxon>
        <taxon>Tracheophyta</taxon>
        <taxon>Spermatophyta</taxon>
        <taxon>Magnoliopsida</taxon>
        <taxon>eudicotyledons</taxon>
        <taxon>Gunneridae</taxon>
        <taxon>Pentapetalae</taxon>
        <taxon>asterids</taxon>
        <taxon>campanulids</taxon>
        <taxon>Asterales</taxon>
        <taxon>Asteraceae</taxon>
        <taxon>Carduoideae</taxon>
        <taxon>Cardueae</taxon>
        <taxon>Carduinae</taxon>
        <taxon>Cynara</taxon>
    </lineage>
</organism>
<dbReference type="STRING" id="59895.A0A103YKY2"/>